<dbReference type="EMBL" id="MU839846">
    <property type="protein sequence ID" value="KAK1750490.1"/>
    <property type="molecule type" value="Genomic_DNA"/>
</dbReference>
<comment type="caution">
    <text evidence="2">The sequence shown here is derived from an EMBL/GenBank/DDBJ whole genome shotgun (WGS) entry which is preliminary data.</text>
</comment>
<accession>A0AAJ0B3F9</accession>
<keyword evidence="1" id="KW-0472">Membrane</keyword>
<keyword evidence="3" id="KW-1185">Reference proteome</keyword>
<dbReference type="Pfam" id="PF11374">
    <property type="entry name" value="DUF3176"/>
    <property type="match status" value="1"/>
</dbReference>
<feature type="transmembrane region" description="Helical" evidence="1">
    <location>
        <begin position="35"/>
        <end position="59"/>
    </location>
</feature>
<organism evidence="2 3">
    <name type="scientific">Echria macrotheca</name>
    <dbReference type="NCBI Taxonomy" id="438768"/>
    <lineage>
        <taxon>Eukaryota</taxon>
        <taxon>Fungi</taxon>
        <taxon>Dikarya</taxon>
        <taxon>Ascomycota</taxon>
        <taxon>Pezizomycotina</taxon>
        <taxon>Sordariomycetes</taxon>
        <taxon>Sordariomycetidae</taxon>
        <taxon>Sordariales</taxon>
        <taxon>Schizotheciaceae</taxon>
        <taxon>Echria</taxon>
    </lineage>
</organism>
<dbReference type="PANTHER" id="PTHR37576">
    <property type="entry name" value="DEFECT AT LOW TEMPERATURE PROTEIN 1"/>
    <property type="match status" value="1"/>
</dbReference>
<keyword evidence="1" id="KW-0812">Transmembrane</keyword>
<evidence type="ECO:0000256" key="1">
    <source>
        <dbReference type="SAM" id="Phobius"/>
    </source>
</evidence>
<dbReference type="Proteomes" id="UP001239445">
    <property type="component" value="Unassembled WGS sequence"/>
</dbReference>
<sequence length="553" mass="59013">MNTTSPPMSPSSGGQRLLPANQIDARWRPGAVRRFPFASFAALLAALCAAAAMGAVVILSDGSPVSSWGISPAVYLAVASAVANILLRYSFSENLQITWWVTALKGDTTLAKLHHIWAFGESLKDSLLAGRSFNMVALASILLSVLPADSPLAQRSSKVSVKSVSGPVNADIQALAQLPSGATGIIGGRGHLVGFTTLDFGRVVQDYTAQRPIPIQSSPCRGTCSGTLQAAGYDIHCSESQVSFQVTSQATDSVDVFKTEFLYNEVDDPSPSFNLSTLVKSRAGCNGTLDKKLCTLTPAVLDYHVLIVNQTVSLDPSFPYSTDQVIRYTPAESMQTVGPSDHGGIYLAANTMFQSSVALRFAGAVGFELTASGITAIQYAASDGTGSATDQLYGNFDCPIYWTDPTDDLLDATRQLMFRTALTMANSSTTVQLTNAVDSWSEPVYESVYIFLAVSLLLIVLAFLAVIPMSWGWWQLGRDVSLSPIETAKAFDAPILSDAGSNVPAKGLLKDYGQRQATYGMVRFGYLNGTVMDRLVISGPGVSQEPVKNWIYA</sequence>
<dbReference type="InterPro" id="IPR021514">
    <property type="entry name" value="DUF3176"/>
</dbReference>
<feature type="transmembrane region" description="Helical" evidence="1">
    <location>
        <begin position="65"/>
        <end position="87"/>
    </location>
</feature>
<reference evidence="2" key="1">
    <citation type="submission" date="2023-06" db="EMBL/GenBank/DDBJ databases">
        <title>Genome-scale phylogeny and comparative genomics of the fungal order Sordariales.</title>
        <authorList>
            <consortium name="Lawrence Berkeley National Laboratory"/>
            <person name="Hensen N."/>
            <person name="Bonometti L."/>
            <person name="Westerberg I."/>
            <person name="Brannstrom I.O."/>
            <person name="Guillou S."/>
            <person name="Cros-Aarteil S."/>
            <person name="Calhoun S."/>
            <person name="Haridas S."/>
            <person name="Kuo A."/>
            <person name="Mondo S."/>
            <person name="Pangilinan J."/>
            <person name="Riley R."/>
            <person name="Labutti K."/>
            <person name="Andreopoulos B."/>
            <person name="Lipzen A."/>
            <person name="Chen C."/>
            <person name="Yanf M."/>
            <person name="Daum C."/>
            <person name="Ng V."/>
            <person name="Clum A."/>
            <person name="Steindorff A."/>
            <person name="Ohm R."/>
            <person name="Martin F."/>
            <person name="Silar P."/>
            <person name="Natvig D."/>
            <person name="Lalanne C."/>
            <person name="Gautier V."/>
            <person name="Ament-Velasquez S.L."/>
            <person name="Kruys A."/>
            <person name="Hutchinson M.I."/>
            <person name="Powell A.J."/>
            <person name="Barry K."/>
            <person name="Miller A.N."/>
            <person name="Grigoriev I.V."/>
            <person name="Debuchy R."/>
            <person name="Gladieux P."/>
            <person name="Thoren M.H."/>
            <person name="Johannesson H."/>
        </authorList>
    </citation>
    <scope>NUCLEOTIDE SEQUENCE</scope>
    <source>
        <strain evidence="2">PSN4</strain>
    </source>
</reference>
<keyword evidence="1" id="KW-1133">Transmembrane helix</keyword>
<feature type="transmembrane region" description="Helical" evidence="1">
    <location>
        <begin position="448"/>
        <end position="474"/>
    </location>
</feature>
<evidence type="ECO:0000313" key="2">
    <source>
        <dbReference type="EMBL" id="KAK1750490.1"/>
    </source>
</evidence>
<dbReference type="PANTHER" id="PTHR37576:SF2">
    <property type="entry name" value="DEFECT AT LOW TEMPERATURE PROTEIN 1"/>
    <property type="match status" value="1"/>
</dbReference>
<evidence type="ECO:0000313" key="3">
    <source>
        <dbReference type="Proteomes" id="UP001239445"/>
    </source>
</evidence>
<dbReference type="AlphaFoldDB" id="A0AAJ0B3F9"/>
<gene>
    <name evidence="2" type="ORF">QBC47DRAFT_393573</name>
</gene>
<protein>
    <submittedName>
        <fullName evidence="2">Uncharacterized protein</fullName>
    </submittedName>
</protein>
<name>A0AAJ0B3F9_9PEZI</name>
<proteinExistence type="predicted"/>